<evidence type="ECO:0000313" key="1">
    <source>
        <dbReference type="EMBL" id="MQY10929.1"/>
    </source>
</evidence>
<dbReference type="InterPro" id="IPR045499">
    <property type="entry name" value="DUF6492"/>
</dbReference>
<dbReference type="Pfam" id="PF20102">
    <property type="entry name" value="DUF6492"/>
    <property type="match status" value="1"/>
</dbReference>
<reference evidence="1 2" key="1">
    <citation type="submission" date="2019-10" db="EMBL/GenBank/DDBJ databases">
        <title>Streptomyces smaragdinus sp. nov. and Streptomyces fabii sp. nov., isolated from the gut of fungus growing-termite Macrotermes natalensis.</title>
        <authorList>
            <person name="Schwitalla J."/>
            <person name="Benndorf R."/>
            <person name="Martin K."/>
            <person name="De Beer W."/>
            <person name="Kaster A.-K."/>
            <person name="Vollmers J."/>
            <person name="Poulsen M."/>
            <person name="Beemelmanns C."/>
        </authorList>
    </citation>
    <scope>NUCLEOTIDE SEQUENCE [LARGE SCALE GENOMIC DNA]</scope>
    <source>
        <strain evidence="1 2">RB5</strain>
    </source>
</reference>
<organism evidence="1 2">
    <name type="scientific">Streptomyces smaragdinus</name>
    <dbReference type="NCBI Taxonomy" id="2585196"/>
    <lineage>
        <taxon>Bacteria</taxon>
        <taxon>Bacillati</taxon>
        <taxon>Actinomycetota</taxon>
        <taxon>Actinomycetes</taxon>
        <taxon>Kitasatosporales</taxon>
        <taxon>Streptomycetaceae</taxon>
        <taxon>Streptomyces</taxon>
    </lineage>
</organism>
<dbReference type="EMBL" id="WEGJ01000002">
    <property type="protein sequence ID" value="MQY10929.1"/>
    <property type="molecule type" value="Genomic_DNA"/>
</dbReference>
<evidence type="ECO:0000313" key="2">
    <source>
        <dbReference type="Proteomes" id="UP000466345"/>
    </source>
</evidence>
<dbReference type="RefSeq" id="WP_194292834.1">
    <property type="nucleotide sequence ID" value="NZ_WEGJ01000002.1"/>
</dbReference>
<dbReference type="Proteomes" id="UP000466345">
    <property type="component" value="Unassembled WGS sequence"/>
</dbReference>
<comment type="caution">
    <text evidence="1">The sequence shown here is derived from an EMBL/GenBank/DDBJ whole genome shotgun (WGS) entry which is preliminary data.</text>
</comment>
<dbReference type="AlphaFoldDB" id="A0A7K0CBW3"/>
<accession>A0A7K0CBW3</accession>
<protein>
    <submittedName>
        <fullName evidence="1">Uncharacterized protein</fullName>
    </submittedName>
</protein>
<gene>
    <name evidence="1" type="ORF">SRB5_10420</name>
</gene>
<sequence length="254" mass="28393">MRYALAAVRKWCHGFAEVVVVTPRTGSPAVRRAAGGDVRVEVCPDYRDDYLGQQVTKLYADDLTDCALICHVDSDVIFTRPVTPASLLTDGRPWIVRRPVTALGRHRPWLASTEAFLGRPVAFDFMQQPPFTYPRWLYAELRALSLECHGVPLDRYVVGCPPRGFSEFNVLGAHAHFAHPADFFWYDTDGGAVPRLCRWYWSRGGLDAGLRQELDAIVRGTQDGAAPLAAEAEYRVDPQTRSLVAARRDPPLAR</sequence>
<name>A0A7K0CBW3_9ACTN</name>
<keyword evidence="2" id="KW-1185">Reference proteome</keyword>
<proteinExistence type="predicted"/>